<dbReference type="Gene3D" id="3.40.190.290">
    <property type="match status" value="1"/>
</dbReference>
<dbReference type="PANTHER" id="PTHR30126:SF40">
    <property type="entry name" value="HTH-TYPE TRANSCRIPTIONAL REGULATOR GLTR"/>
    <property type="match status" value="1"/>
</dbReference>
<dbReference type="EMBL" id="FWXY01000003">
    <property type="protein sequence ID" value="SMC51822.1"/>
    <property type="molecule type" value="Genomic_DNA"/>
</dbReference>
<dbReference type="Proteomes" id="UP000192418">
    <property type="component" value="Unassembled WGS sequence"/>
</dbReference>
<dbReference type="InterPro" id="IPR000847">
    <property type="entry name" value="LysR_HTH_N"/>
</dbReference>
<dbReference type="Gene3D" id="1.10.10.10">
    <property type="entry name" value="Winged helix-like DNA-binding domain superfamily/Winged helix DNA-binding domain"/>
    <property type="match status" value="1"/>
</dbReference>
<dbReference type="CDD" id="cd08420">
    <property type="entry name" value="PBP2_CysL_like"/>
    <property type="match status" value="1"/>
</dbReference>
<dbReference type="PANTHER" id="PTHR30126">
    <property type="entry name" value="HTH-TYPE TRANSCRIPTIONAL REGULATOR"/>
    <property type="match status" value="1"/>
</dbReference>
<evidence type="ECO:0000313" key="7">
    <source>
        <dbReference type="Proteomes" id="UP000192418"/>
    </source>
</evidence>
<organism evidence="6 7">
    <name type="scientific">Desulfocicer vacuolatum DSM 3385</name>
    <dbReference type="NCBI Taxonomy" id="1121400"/>
    <lineage>
        <taxon>Bacteria</taxon>
        <taxon>Pseudomonadati</taxon>
        <taxon>Thermodesulfobacteriota</taxon>
        <taxon>Desulfobacteria</taxon>
        <taxon>Desulfobacterales</taxon>
        <taxon>Desulfobacteraceae</taxon>
        <taxon>Desulfocicer</taxon>
    </lineage>
</organism>
<feature type="domain" description="HTH lysR-type" evidence="5">
    <location>
        <begin position="1"/>
        <end position="58"/>
    </location>
</feature>
<evidence type="ECO:0000313" key="6">
    <source>
        <dbReference type="EMBL" id="SMC51822.1"/>
    </source>
</evidence>
<evidence type="ECO:0000256" key="4">
    <source>
        <dbReference type="ARBA" id="ARBA00023163"/>
    </source>
</evidence>
<evidence type="ECO:0000256" key="2">
    <source>
        <dbReference type="ARBA" id="ARBA00023015"/>
    </source>
</evidence>
<accession>A0A1W1ZUB3</accession>
<keyword evidence="4" id="KW-0804">Transcription</keyword>
<keyword evidence="7" id="KW-1185">Reference proteome</keyword>
<dbReference type="InterPro" id="IPR005119">
    <property type="entry name" value="LysR_subst-bd"/>
</dbReference>
<dbReference type="PRINTS" id="PR00039">
    <property type="entry name" value="HTHLYSR"/>
</dbReference>
<dbReference type="OrthoDB" id="9808620at2"/>
<dbReference type="SUPFAM" id="SSF46785">
    <property type="entry name" value="Winged helix' DNA-binding domain"/>
    <property type="match status" value="1"/>
</dbReference>
<proteinExistence type="inferred from homology"/>
<dbReference type="GO" id="GO:0000976">
    <property type="term" value="F:transcription cis-regulatory region binding"/>
    <property type="evidence" value="ECO:0007669"/>
    <property type="project" value="TreeGrafter"/>
</dbReference>
<dbReference type="PROSITE" id="PS50931">
    <property type="entry name" value="HTH_LYSR"/>
    <property type="match status" value="1"/>
</dbReference>
<protein>
    <submittedName>
        <fullName evidence="6">Transcriptional regulator, LysR family</fullName>
    </submittedName>
</protein>
<gene>
    <name evidence="6" type="ORF">SAMN02746065_103182</name>
</gene>
<evidence type="ECO:0000256" key="1">
    <source>
        <dbReference type="ARBA" id="ARBA00009437"/>
    </source>
</evidence>
<dbReference type="STRING" id="1121400.SAMN02746065_103182"/>
<dbReference type="GO" id="GO:0003700">
    <property type="term" value="F:DNA-binding transcription factor activity"/>
    <property type="evidence" value="ECO:0007669"/>
    <property type="project" value="InterPro"/>
</dbReference>
<dbReference type="InterPro" id="IPR036390">
    <property type="entry name" value="WH_DNA-bd_sf"/>
</dbReference>
<dbReference type="NCBIfam" id="NF040786">
    <property type="entry name" value="LysR_Sec_metab"/>
    <property type="match status" value="1"/>
</dbReference>
<dbReference type="AlphaFoldDB" id="A0A1W1ZUB3"/>
<keyword evidence="3" id="KW-0238">DNA-binding</keyword>
<dbReference type="Pfam" id="PF03466">
    <property type="entry name" value="LysR_substrate"/>
    <property type="match status" value="1"/>
</dbReference>
<sequence length="301" mass="33426">MDLWQLKVFVNVIKEKSFSRAGETIFLSQPTVSSHIKDLENHFGCRLIDRLGREAVPTKAGELLYEHAMKMLQLQEKTETALSHFLGHARGRLTIGGSTIPAGYIIPRIIGPFNRRHPDISLSVMTRNSARIIEKVLKGDVEVGVVGAKSTSPQIQQEKILKDEMKLIVPAGHAWSGLKEINRKQLTTVPFLARTQGSGTWDAVTRSMKKADMHPDRLNVIATLGSTAAVIQAILNHAGVSILSPIAVADEIQHKRLFALEIEGLNLTRHFFVTTHSKRTCSPLALLFIKFIKACYKTPEI</sequence>
<reference evidence="6 7" key="1">
    <citation type="submission" date="2017-04" db="EMBL/GenBank/DDBJ databases">
        <authorList>
            <person name="Afonso C.L."/>
            <person name="Miller P.J."/>
            <person name="Scott M.A."/>
            <person name="Spackman E."/>
            <person name="Goraichik I."/>
            <person name="Dimitrov K.M."/>
            <person name="Suarez D.L."/>
            <person name="Swayne D.E."/>
        </authorList>
    </citation>
    <scope>NUCLEOTIDE SEQUENCE [LARGE SCALE GENOMIC DNA]</scope>
    <source>
        <strain evidence="6 7">DSM 3385</strain>
    </source>
</reference>
<dbReference type="FunFam" id="1.10.10.10:FF:000001">
    <property type="entry name" value="LysR family transcriptional regulator"/>
    <property type="match status" value="1"/>
</dbReference>
<evidence type="ECO:0000256" key="3">
    <source>
        <dbReference type="ARBA" id="ARBA00023125"/>
    </source>
</evidence>
<dbReference type="InterPro" id="IPR047788">
    <property type="entry name" value="LysR-like_Sec_metab"/>
</dbReference>
<keyword evidence="2" id="KW-0805">Transcription regulation</keyword>
<name>A0A1W1ZUB3_9BACT</name>
<dbReference type="SUPFAM" id="SSF53850">
    <property type="entry name" value="Periplasmic binding protein-like II"/>
    <property type="match status" value="1"/>
</dbReference>
<dbReference type="InterPro" id="IPR036388">
    <property type="entry name" value="WH-like_DNA-bd_sf"/>
</dbReference>
<dbReference type="RefSeq" id="WP_084067149.1">
    <property type="nucleotide sequence ID" value="NZ_FWXY01000003.1"/>
</dbReference>
<dbReference type="Pfam" id="PF00126">
    <property type="entry name" value="HTH_1"/>
    <property type="match status" value="1"/>
</dbReference>
<comment type="similarity">
    <text evidence="1">Belongs to the LysR transcriptional regulatory family.</text>
</comment>
<evidence type="ECO:0000259" key="5">
    <source>
        <dbReference type="PROSITE" id="PS50931"/>
    </source>
</evidence>